<comment type="caution">
    <text evidence="2">The sequence shown here is derived from an EMBL/GenBank/DDBJ whole genome shotgun (WGS) entry which is preliminary data.</text>
</comment>
<keyword evidence="3" id="KW-1185">Reference proteome</keyword>
<protein>
    <submittedName>
        <fullName evidence="2">Uncharacterized protein</fullName>
    </submittedName>
</protein>
<evidence type="ECO:0000313" key="3">
    <source>
        <dbReference type="Proteomes" id="UP000784294"/>
    </source>
</evidence>
<organism evidence="2 3">
    <name type="scientific">Protopolystoma xenopodis</name>
    <dbReference type="NCBI Taxonomy" id="117903"/>
    <lineage>
        <taxon>Eukaryota</taxon>
        <taxon>Metazoa</taxon>
        <taxon>Spiralia</taxon>
        <taxon>Lophotrochozoa</taxon>
        <taxon>Platyhelminthes</taxon>
        <taxon>Monogenea</taxon>
        <taxon>Polyopisthocotylea</taxon>
        <taxon>Polystomatidea</taxon>
        <taxon>Polystomatidae</taxon>
        <taxon>Protopolystoma</taxon>
    </lineage>
</organism>
<accession>A0A3S5CJZ3</accession>
<feature type="compositionally biased region" description="Basic and acidic residues" evidence="1">
    <location>
        <begin position="84"/>
        <end position="95"/>
    </location>
</feature>
<evidence type="ECO:0000313" key="2">
    <source>
        <dbReference type="EMBL" id="VEL27553.1"/>
    </source>
</evidence>
<gene>
    <name evidence="2" type="ORF">PXEA_LOCUS20993</name>
</gene>
<name>A0A3S5CJZ3_9PLAT</name>
<dbReference type="Proteomes" id="UP000784294">
    <property type="component" value="Unassembled WGS sequence"/>
</dbReference>
<sequence>MSTGQFVPIGHSPCTCLPLRPVGVRGQSGLRRPPRRPLWPQLSSDGRAFPLTSCRPPSGREHCSRSRSRSRPETAAPSSGQFDTKSRKVRPDEPNRNGLSGLQVSKQPPRLASSFLAQSRHLQAIQSVQTNWRPLHVPSPFTVNRIHLFSEAATFVLLTDSRRSVGPSVCPAFYLFATVIRRSVCLCACMYVSVCLSVSFCLWTSTHSIKSSNIYAKGKNRLGFFSNLTSSGFSPEAHGSV</sequence>
<feature type="region of interest" description="Disordered" evidence="1">
    <location>
        <begin position="25"/>
        <end position="105"/>
    </location>
</feature>
<dbReference type="EMBL" id="CAAALY010088023">
    <property type="protein sequence ID" value="VEL27553.1"/>
    <property type="molecule type" value="Genomic_DNA"/>
</dbReference>
<dbReference type="AlphaFoldDB" id="A0A3S5CJZ3"/>
<evidence type="ECO:0000256" key="1">
    <source>
        <dbReference type="SAM" id="MobiDB-lite"/>
    </source>
</evidence>
<reference evidence="2" key="1">
    <citation type="submission" date="2018-11" db="EMBL/GenBank/DDBJ databases">
        <authorList>
            <consortium name="Pathogen Informatics"/>
        </authorList>
    </citation>
    <scope>NUCLEOTIDE SEQUENCE</scope>
</reference>
<proteinExistence type="predicted"/>